<evidence type="ECO:0000256" key="8">
    <source>
        <dbReference type="ARBA" id="ARBA00022833"/>
    </source>
</evidence>
<gene>
    <name evidence="12" type="ORF">BU23DRAFT_120567</name>
</gene>
<dbReference type="OrthoDB" id="1431934at2759"/>
<keyword evidence="7" id="KW-0833">Ubl conjugation pathway</keyword>
<feature type="domain" description="RING-type" evidence="11">
    <location>
        <begin position="71"/>
        <end position="303"/>
    </location>
</feature>
<dbReference type="CDD" id="cd20335">
    <property type="entry name" value="BRcat_RBR"/>
    <property type="match status" value="1"/>
</dbReference>
<sequence>MGWTYSPSSDSLARSTQPRACTHLTLYTQVPQRVGLHSLRHRFAIQQIKSQSSRASVPRSPRNRSSKRRWRRKRSRTLVDQLTRNAHPAAREAFAVFAGCEHEPRTYPDCLEMWVDSQVNNSIIESGIRCPSTCDCTLTCADLKGKISPSLFERLEDSVTRAGLRKMPGYRDCMSDSCKSGQFHDSATRGNLLGCNDCGFLVCTFHNVPFHEGETCEMYDQRTKAVSQEEDASQKKIQRISRPCPNCGINIEKMHGCDQMTCKKCSHSFCYRCGIPYHGTDGILINGNNAHEESCVHFRAFVNEVLPTPIRNALRSRQEFIHREAALLENEVHRQVVRLERETYSNRRAEAQRRVDEWRAQRRAARASEAETTEPQHTFGRTLREMDSNIPHPQAPPPRAVNETLNMLGRRRRHHAFATKPQGPATQLQVPLSKLREVLQDLR</sequence>
<keyword evidence="13" id="KW-1185">Reference proteome</keyword>
<keyword evidence="9" id="KW-0175">Coiled coil</keyword>
<evidence type="ECO:0000256" key="2">
    <source>
        <dbReference type="ARBA" id="ARBA00012251"/>
    </source>
</evidence>
<dbReference type="GO" id="GO:0016567">
    <property type="term" value="P:protein ubiquitination"/>
    <property type="evidence" value="ECO:0007669"/>
    <property type="project" value="InterPro"/>
</dbReference>
<dbReference type="InterPro" id="IPR044066">
    <property type="entry name" value="TRIAD_supradom"/>
</dbReference>
<proteinExistence type="predicted"/>
<evidence type="ECO:0000313" key="13">
    <source>
        <dbReference type="Proteomes" id="UP000800036"/>
    </source>
</evidence>
<organism evidence="12 13">
    <name type="scientific">Bimuria novae-zelandiae CBS 107.79</name>
    <dbReference type="NCBI Taxonomy" id="1447943"/>
    <lineage>
        <taxon>Eukaryota</taxon>
        <taxon>Fungi</taxon>
        <taxon>Dikarya</taxon>
        <taxon>Ascomycota</taxon>
        <taxon>Pezizomycotina</taxon>
        <taxon>Dothideomycetes</taxon>
        <taxon>Pleosporomycetidae</taxon>
        <taxon>Pleosporales</taxon>
        <taxon>Massarineae</taxon>
        <taxon>Didymosphaeriaceae</taxon>
        <taxon>Bimuria</taxon>
    </lineage>
</organism>
<dbReference type="AlphaFoldDB" id="A0A6A5VAX4"/>
<dbReference type="PANTHER" id="PTHR11685">
    <property type="entry name" value="RBR FAMILY RING FINGER AND IBR DOMAIN-CONTAINING"/>
    <property type="match status" value="1"/>
</dbReference>
<evidence type="ECO:0000313" key="12">
    <source>
        <dbReference type="EMBL" id="KAF1973958.1"/>
    </source>
</evidence>
<dbReference type="GO" id="GO:0061630">
    <property type="term" value="F:ubiquitin protein ligase activity"/>
    <property type="evidence" value="ECO:0007669"/>
    <property type="project" value="UniProtKB-EC"/>
</dbReference>
<feature type="region of interest" description="Disordered" evidence="10">
    <location>
        <begin position="49"/>
        <end position="75"/>
    </location>
</feature>
<keyword evidence="5" id="KW-0677">Repeat</keyword>
<dbReference type="Pfam" id="PF22191">
    <property type="entry name" value="IBR_1"/>
    <property type="match status" value="1"/>
</dbReference>
<keyword evidence="3" id="KW-0808">Transferase</keyword>
<dbReference type="Gene3D" id="1.20.120.1750">
    <property type="match status" value="1"/>
</dbReference>
<dbReference type="GO" id="GO:0008270">
    <property type="term" value="F:zinc ion binding"/>
    <property type="evidence" value="ECO:0007669"/>
    <property type="project" value="UniProtKB-KW"/>
</dbReference>
<feature type="compositionally biased region" description="Basic residues" evidence="10">
    <location>
        <begin position="61"/>
        <end position="75"/>
    </location>
</feature>
<evidence type="ECO:0000256" key="9">
    <source>
        <dbReference type="SAM" id="Coils"/>
    </source>
</evidence>
<reference evidence="12" key="1">
    <citation type="journal article" date="2020" name="Stud. Mycol.">
        <title>101 Dothideomycetes genomes: a test case for predicting lifestyles and emergence of pathogens.</title>
        <authorList>
            <person name="Haridas S."/>
            <person name="Albert R."/>
            <person name="Binder M."/>
            <person name="Bloem J."/>
            <person name="Labutti K."/>
            <person name="Salamov A."/>
            <person name="Andreopoulos B."/>
            <person name="Baker S."/>
            <person name="Barry K."/>
            <person name="Bills G."/>
            <person name="Bluhm B."/>
            <person name="Cannon C."/>
            <person name="Castanera R."/>
            <person name="Culley D."/>
            <person name="Daum C."/>
            <person name="Ezra D."/>
            <person name="Gonzalez J."/>
            <person name="Henrissat B."/>
            <person name="Kuo A."/>
            <person name="Liang C."/>
            <person name="Lipzen A."/>
            <person name="Lutzoni F."/>
            <person name="Magnuson J."/>
            <person name="Mondo S."/>
            <person name="Nolan M."/>
            <person name="Ohm R."/>
            <person name="Pangilinan J."/>
            <person name="Park H.-J."/>
            <person name="Ramirez L."/>
            <person name="Alfaro M."/>
            <person name="Sun H."/>
            <person name="Tritt A."/>
            <person name="Yoshinaga Y."/>
            <person name="Zwiers L.-H."/>
            <person name="Turgeon B."/>
            <person name="Goodwin S."/>
            <person name="Spatafora J."/>
            <person name="Crous P."/>
            <person name="Grigoriev I."/>
        </authorList>
    </citation>
    <scope>NUCLEOTIDE SEQUENCE</scope>
    <source>
        <strain evidence="12">CBS 107.79</strain>
    </source>
</reference>
<name>A0A6A5VAX4_9PLEO</name>
<comment type="catalytic activity">
    <reaction evidence="1">
        <text>[E2 ubiquitin-conjugating enzyme]-S-ubiquitinyl-L-cysteine + [acceptor protein]-L-lysine = [E2 ubiquitin-conjugating enzyme]-L-cysteine + [acceptor protein]-N(6)-ubiquitinyl-L-lysine.</text>
        <dbReference type="EC" id="2.3.2.31"/>
    </reaction>
</comment>
<dbReference type="SUPFAM" id="SSF57850">
    <property type="entry name" value="RING/U-box"/>
    <property type="match status" value="2"/>
</dbReference>
<accession>A0A6A5VAX4</accession>
<keyword evidence="4" id="KW-0479">Metal-binding</keyword>
<evidence type="ECO:0000259" key="11">
    <source>
        <dbReference type="PROSITE" id="PS51873"/>
    </source>
</evidence>
<evidence type="ECO:0000256" key="6">
    <source>
        <dbReference type="ARBA" id="ARBA00022771"/>
    </source>
</evidence>
<dbReference type="InterPro" id="IPR031127">
    <property type="entry name" value="E3_UB_ligase_RBR"/>
</dbReference>
<evidence type="ECO:0000256" key="5">
    <source>
        <dbReference type="ARBA" id="ARBA00022737"/>
    </source>
</evidence>
<dbReference type="Proteomes" id="UP000800036">
    <property type="component" value="Unassembled WGS sequence"/>
</dbReference>
<keyword evidence="6" id="KW-0863">Zinc-finger</keyword>
<evidence type="ECO:0000256" key="4">
    <source>
        <dbReference type="ARBA" id="ARBA00022723"/>
    </source>
</evidence>
<feature type="compositionally biased region" description="Low complexity" evidence="10">
    <location>
        <begin position="49"/>
        <end position="60"/>
    </location>
</feature>
<dbReference type="InterPro" id="IPR002867">
    <property type="entry name" value="IBR_dom"/>
</dbReference>
<dbReference type="EC" id="2.3.2.31" evidence="2"/>
<evidence type="ECO:0000256" key="10">
    <source>
        <dbReference type="SAM" id="MobiDB-lite"/>
    </source>
</evidence>
<dbReference type="SMART" id="SM00647">
    <property type="entry name" value="IBR"/>
    <property type="match status" value="2"/>
</dbReference>
<evidence type="ECO:0000256" key="3">
    <source>
        <dbReference type="ARBA" id="ARBA00022679"/>
    </source>
</evidence>
<evidence type="ECO:0000256" key="7">
    <source>
        <dbReference type="ARBA" id="ARBA00022786"/>
    </source>
</evidence>
<dbReference type="PROSITE" id="PS51873">
    <property type="entry name" value="TRIAD"/>
    <property type="match status" value="1"/>
</dbReference>
<dbReference type="Pfam" id="PF01485">
    <property type="entry name" value="IBR"/>
    <property type="match status" value="1"/>
</dbReference>
<dbReference type="EMBL" id="ML976677">
    <property type="protein sequence ID" value="KAF1973958.1"/>
    <property type="molecule type" value="Genomic_DNA"/>
</dbReference>
<feature type="coiled-coil region" evidence="9">
    <location>
        <begin position="341"/>
        <end position="368"/>
    </location>
</feature>
<keyword evidence="8" id="KW-0862">Zinc</keyword>
<evidence type="ECO:0000256" key="1">
    <source>
        <dbReference type="ARBA" id="ARBA00001798"/>
    </source>
</evidence>
<protein>
    <recommendedName>
        <fullName evidence="2">RBR-type E3 ubiquitin transferase</fullName>
        <ecNumber evidence="2">2.3.2.31</ecNumber>
    </recommendedName>
</protein>